<dbReference type="SUPFAM" id="SSF47413">
    <property type="entry name" value="lambda repressor-like DNA-binding domains"/>
    <property type="match status" value="1"/>
</dbReference>
<dbReference type="InterPro" id="IPR001387">
    <property type="entry name" value="Cro/C1-type_HTH"/>
</dbReference>
<gene>
    <name evidence="3" type="ORF">KHQ06_17100</name>
</gene>
<evidence type="ECO:0000313" key="3">
    <source>
        <dbReference type="EMBL" id="QVI24939.1"/>
    </source>
</evidence>
<evidence type="ECO:0000259" key="2">
    <source>
        <dbReference type="PROSITE" id="PS50943"/>
    </source>
</evidence>
<dbReference type="PANTHER" id="PTHR46797">
    <property type="entry name" value="HTH-TYPE TRANSCRIPTIONAL REGULATOR"/>
    <property type="match status" value="1"/>
</dbReference>
<proteinExistence type="predicted"/>
<dbReference type="EMBL" id="CP074371">
    <property type="protein sequence ID" value="QVI24939.1"/>
    <property type="molecule type" value="Genomic_DNA"/>
</dbReference>
<evidence type="ECO:0000313" key="4">
    <source>
        <dbReference type="Proteomes" id="UP000683310"/>
    </source>
</evidence>
<keyword evidence="1" id="KW-0238">DNA-binding</keyword>
<sequence length="94" mass="10452">MTQEEFDRHSAEVRETPEYQAAYRAAKLAYELGKQVREVREARGWTQAELATRAGMKQNAISRFEAGDGIPTLQTLDRLAAALDAHLTVGFEAA</sequence>
<name>A0ABX8D1H9_9NOCA</name>
<dbReference type="Pfam" id="PF01381">
    <property type="entry name" value="HTH_3"/>
    <property type="match status" value="1"/>
</dbReference>
<protein>
    <submittedName>
        <fullName evidence="3">Helix-turn-helix transcriptional regulator</fullName>
    </submittedName>
</protein>
<dbReference type="PANTHER" id="PTHR46797:SF1">
    <property type="entry name" value="METHYLPHOSPHONATE SYNTHASE"/>
    <property type="match status" value="1"/>
</dbReference>
<dbReference type="InterPro" id="IPR010982">
    <property type="entry name" value="Lambda_DNA-bd_dom_sf"/>
</dbReference>
<dbReference type="SMART" id="SM00530">
    <property type="entry name" value="HTH_XRE"/>
    <property type="match status" value="1"/>
</dbReference>
<keyword evidence="4" id="KW-1185">Reference proteome</keyword>
<dbReference type="CDD" id="cd00093">
    <property type="entry name" value="HTH_XRE"/>
    <property type="match status" value="1"/>
</dbReference>
<dbReference type="PROSITE" id="PS50943">
    <property type="entry name" value="HTH_CROC1"/>
    <property type="match status" value="1"/>
</dbReference>
<dbReference type="Proteomes" id="UP000683310">
    <property type="component" value="Chromosome"/>
</dbReference>
<accession>A0ABX8D1H9</accession>
<evidence type="ECO:0000256" key="1">
    <source>
        <dbReference type="ARBA" id="ARBA00023125"/>
    </source>
</evidence>
<reference evidence="3 4" key="1">
    <citation type="submission" date="2021-04" db="EMBL/GenBank/DDBJ databases">
        <title>Nocardia tengchongensis.</title>
        <authorList>
            <person name="Zhuang k."/>
            <person name="Ran Y."/>
            <person name="Li W."/>
        </authorList>
    </citation>
    <scope>NUCLEOTIDE SEQUENCE [LARGE SCALE GENOMIC DNA]</scope>
    <source>
        <strain evidence="3 4">CFH S0057</strain>
    </source>
</reference>
<dbReference type="Gene3D" id="1.10.260.40">
    <property type="entry name" value="lambda repressor-like DNA-binding domains"/>
    <property type="match status" value="1"/>
</dbReference>
<dbReference type="InterPro" id="IPR050807">
    <property type="entry name" value="TransReg_Diox_bact_type"/>
</dbReference>
<feature type="domain" description="HTH cro/C1-type" evidence="2">
    <location>
        <begin position="36"/>
        <end position="91"/>
    </location>
</feature>
<organism evidence="3 4">
    <name type="scientific">Nocardia tengchongensis</name>
    <dbReference type="NCBI Taxonomy" id="2055889"/>
    <lineage>
        <taxon>Bacteria</taxon>
        <taxon>Bacillati</taxon>
        <taxon>Actinomycetota</taxon>
        <taxon>Actinomycetes</taxon>
        <taxon>Mycobacteriales</taxon>
        <taxon>Nocardiaceae</taxon>
        <taxon>Nocardia</taxon>
    </lineage>
</organism>